<dbReference type="Gramene" id="Psat04G0031600-T1">
    <property type="protein sequence ID" value="KAI5414803.1"/>
    <property type="gene ID" value="KIW84_040316"/>
</dbReference>
<evidence type="ECO:0000313" key="4">
    <source>
        <dbReference type="Proteomes" id="UP001058974"/>
    </source>
</evidence>
<gene>
    <name evidence="3" type="ORF">KIW84_040316</name>
</gene>
<keyword evidence="2" id="KW-0472">Membrane</keyword>
<evidence type="ECO:0000256" key="2">
    <source>
        <dbReference type="SAM" id="Phobius"/>
    </source>
</evidence>
<feature type="region of interest" description="Disordered" evidence="1">
    <location>
        <begin position="263"/>
        <end position="290"/>
    </location>
</feature>
<accession>A0A9D5AMU6</accession>
<keyword evidence="4" id="KW-1185">Reference proteome</keyword>
<dbReference type="EMBL" id="JAMSHJ010000004">
    <property type="protein sequence ID" value="KAI5414803.1"/>
    <property type="molecule type" value="Genomic_DNA"/>
</dbReference>
<dbReference type="AlphaFoldDB" id="A0A9D5AMU6"/>
<protein>
    <submittedName>
        <fullName evidence="3">Uncharacterized protein</fullName>
    </submittedName>
</protein>
<comment type="caution">
    <text evidence="3">The sequence shown here is derived from an EMBL/GenBank/DDBJ whole genome shotgun (WGS) entry which is preliminary data.</text>
</comment>
<reference evidence="3 4" key="1">
    <citation type="journal article" date="2022" name="Nat. Genet.">
        <title>Improved pea reference genome and pan-genome highlight genomic features and evolutionary characteristics.</title>
        <authorList>
            <person name="Yang T."/>
            <person name="Liu R."/>
            <person name="Luo Y."/>
            <person name="Hu S."/>
            <person name="Wang D."/>
            <person name="Wang C."/>
            <person name="Pandey M.K."/>
            <person name="Ge S."/>
            <person name="Xu Q."/>
            <person name="Li N."/>
            <person name="Li G."/>
            <person name="Huang Y."/>
            <person name="Saxena R.K."/>
            <person name="Ji Y."/>
            <person name="Li M."/>
            <person name="Yan X."/>
            <person name="He Y."/>
            <person name="Liu Y."/>
            <person name="Wang X."/>
            <person name="Xiang C."/>
            <person name="Varshney R.K."/>
            <person name="Ding H."/>
            <person name="Gao S."/>
            <person name="Zong X."/>
        </authorList>
    </citation>
    <scope>NUCLEOTIDE SEQUENCE [LARGE SCALE GENOMIC DNA]</scope>
    <source>
        <strain evidence="3 4">cv. Zhongwan 6</strain>
    </source>
</reference>
<feature type="transmembrane region" description="Helical" evidence="2">
    <location>
        <begin position="20"/>
        <end position="41"/>
    </location>
</feature>
<keyword evidence="2" id="KW-0812">Transmembrane</keyword>
<proteinExistence type="predicted"/>
<evidence type="ECO:0000256" key="1">
    <source>
        <dbReference type="SAM" id="MobiDB-lite"/>
    </source>
</evidence>
<keyword evidence="2" id="KW-1133">Transmembrane helix</keyword>
<sequence>MLRVSPIFPSINISLYCRVISSNFCYVKLFISPFFSILFIFDYSYLRRSSLLSIQVASPSEEFQWFTSETHAQRYRDIYTCNIIEEKAWVLKHGELPEVNDVLKKQKLTHLNAQIQPVARDLVLELYANTYRAPDDEATDATQLVSQVRGKKIDYSRQNINRMLKCKFRESNCSFHTMKRSDRSDRLFEEMRQLLARPGRIIAGDVNEIVQSHKKALGHAIVIGLLCQKVGVEDLDDRKMLRPPCCLDPSWLKEKTIVVMSKEQRPPRHTYASEVGTSEPPSQATSHGDMCAHIGAPGRYLTHQSDTWASAQRFRDRFSGEPSAPHYSHYRYPGMETPIQLGGPIS</sequence>
<evidence type="ECO:0000313" key="3">
    <source>
        <dbReference type="EMBL" id="KAI5414803.1"/>
    </source>
</evidence>
<name>A0A9D5AMU6_PEA</name>
<organism evidence="3 4">
    <name type="scientific">Pisum sativum</name>
    <name type="common">Garden pea</name>
    <name type="synonym">Lathyrus oleraceus</name>
    <dbReference type="NCBI Taxonomy" id="3888"/>
    <lineage>
        <taxon>Eukaryota</taxon>
        <taxon>Viridiplantae</taxon>
        <taxon>Streptophyta</taxon>
        <taxon>Embryophyta</taxon>
        <taxon>Tracheophyta</taxon>
        <taxon>Spermatophyta</taxon>
        <taxon>Magnoliopsida</taxon>
        <taxon>eudicotyledons</taxon>
        <taxon>Gunneridae</taxon>
        <taxon>Pentapetalae</taxon>
        <taxon>rosids</taxon>
        <taxon>fabids</taxon>
        <taxon>Fabales</taxon>
        <taxon>Fabaceae</taxon>
        <taxon>Papilionoideae</taxon>
        <taxon>50 kb inversion clade</taxon>
        <taxon>NPAAA clade</taxon>
        <taxon>Hologalegina</taxon>
        <taxon>IRL clade</taxon>
        <taxon>Fabeae</taxon>
        <taxon>Lathyrus</taxon>
    </lineage>
</organism>
<dbReference type="Proteomes" id="UP001058974">
    <property type="component" value="Chromosome 4"/>
</dbReference>
<feature type="compositionally biased region" description="Polar residues" evidence="1">
    <location>
        <begin position="275"/>
        <end position="286"/>
    </location>
</feature>